<evidence type="ECO:0000256" key="2">
    <source>
        <dbReference type="SAM" id="Phobius"/>
    </source>
</evidence>
<dbReference type="GO" id="GO:0005975">
    <property type="term" value="P:carbohydrate metabolic process"/>
    <property type="evidence" value="ECO:0007669"/>
    <property type="project" value="InterPro"/>
</dbReference>
<evidence type="ECO:0000256" key="1">
    <source>
        <dbReference type="SAM" id="MobiDB-lite"/>
    </source>
</evidence>
<evidence type="ECO:0000259" key="3">
    <source>
        <dbReference type="Pfam" id="PF01522"/>
    </source>
</evidence>
<protein>
    <submittedName>
        <fullName evidence="4">Polysaccharide deacetylase</fullName>
    </submittedName>
</protein>
<dbReference type="Gene3D" id="3.20.20.370">
    <property type="entry name" value="Glycoside hydrolase/deacetylase"/>
    <property type="match status" value="1"/>
</dbReference>
<dbReference type="InterPro" id="IPR002509">
    <property type="entry name" value="NODB_dom"/>
</dbReference>
<dbReference type="AlphaFoldDB" id="A0A380S9Q5"/>
<gene>
    <name evidence="4" type="ORF">SAMN05661053_2636</name>
</gene>
<reference evidence="4 5" key="1">
    <citation type="submission" date="2017-08" db="EMBL/GenBank/DDBJ databases">
        <authorList>
            <person name="de Groot N.N."/>
        </authorList>
    </citation>
    <scope>NUCLEOTIDE SEQUENCE [LARGE SCALE GENOMIC DNA]</scope>
    <source>
        <strain evidence="4 5">HM2</strain>
    </source>
</reference>
<dbReference type="Proteomes" id="UP000255423">
    <property type="component" value="Unassembled WGS sequence"/>
</dbReference>
<evidence type="ECO:0000313" key="4">
    <source>
        <dbReference type="EMBL" id="SUQ25841.1"/>
    </source>
</evidence>
<dbReference type="GO" id="GO:0016810">
    <property type="term" value="F:hydrolase activity, acting on carbon-nitrogen (but not peptide) bonds"/>
    <property type="evidence" value="ECO:0007669"/>
    <property type="project" value="InterPro"/>
</dbReference>
<proteinExistence type="predicted"/>
<dbReference type="InterPro" id="IPR011330">
    <property type="entry name" value="Glyco_hydro/deAcase_b/a-brl"/>
</dbReference>
<feature type="region of interest" description="Disordered" evidence="1">
    <location>
        <begin position="147"/>
        <end position="169"/>
    </location>
</feature>
<dbReference type="SUPFAM" id="SSF88713">
    <property type="entry name" value="Glycoside hydrolase/deacetylase"/>
    <property type="match status" value="1"/>
</dbReference>
<feature type="compositionally biased region" description="Polar residues" evidence="1">
    <location>
        <begin position="151"/>
        <end position="161"/>
    </location>
</feature>
<feature type="domain" description="NodB homology" evidence="3">
    <location>
        <begin position="95"/>
        <end position="182"/>
    </location>
</feature>
<evidence type="ECO:0000313" key="5">
    <source>
        <dbReference type="Proteomes" id="UP000255423"/>
    </source>
</evidence>
<dbReference type="Pfam" id="PF01522">
    <property type="entry name" value="Polysacc_deac_1"/>
    <property type="match status" value="1"/>
</dbReference>
<accession>A0A380S9Q5</accession>
<keyword evidence="2" id="KW-0812">Transmembrane</keyword>
<feature type="transmembrane region" description="Helical" evidence="2">
    <location>
        <begin position="65"/>
        <end position="82"/>
    </location>
</feature>
<name>A0A380S9Q5_FIBSU</name>
<keyword evidence="2" id="KW-0472">Membrane</keyword>
<dbReference type="EMBL" id="UHJL01000004">
    <property type="protein sequence ID" value="SUQ25841.1"/>
    <property type="molecule type" value="Genomic_DNA"/>
</dbReference>
<sequence length="500" mass="54032">MQKRYKRRFPVIPVKRGQAPGMTKSTVALLYNKKKFNVGRFFIYGGKLFSHNTINKVWIMNYKKISIASVAVGMFAAGAAFAQNAEIATWSGFRKGAASFTFDDGAPSQVSDAAPVFDKYGYKGTFNLVYNWNPNWSGFQGMADNGHEIASHSNSHGQNMSGEEASSKQNINGKIKQKYGIITVAYPNCNVPNESAVKSNYIVGRICNGSWKGMADEMGKDGPSNWAQTPATMTGAEGQIKSTNDFTGRMQKVIQSNGWAAFLTHGFQGKNNGNATYSPTDLNAIEGALKWAKENDKDIWVAPMGFVAMYIKERNASKIESKDGGAANTMSFELKHNIADNISKYDYPLSIKVKTDWTKVEVTQGEAKLESKVDGGYVYFDAVPNAGTIIVKNANAAAPESSSSSEPPASSSSSEPAVSSSSTTALPMQAFDGRHLAAYVDASGYITVQNAQGMNITVFNSLGNVVRSTKGIGCEQKVYTGAKGMYVVKIGNQAKIVNIK</sequence>
<feature type="region of interest" description="Disordered" evidence="1">
    <location>
        <begin position="398"/>
        <end position="421"/>
    </location>
</feature>
<organism evidence="4 5">
    <name type="scientific">Fibrobacter succinogenes</name>
    <name type="common">Bacteroides succinogenes</name>
    <dbReference type="NCBI Taxonomy" id="833"/>
    <lineage>
        <taxon>Bacteria</taxon>
        <taxon>Pseudomonadati</taxon>
        <taxon>Fibrobacterota</taxon>
        <taxon>Fibrobacteria</taxon>
        <taxon>Fibrobacterales</taxon>
        <taxon>Fibrobacteraceae</taxon>
        <taxon>Fibrobacter</taxon>
    </lineage>
</organism>
<keyword evidence="2" id="KW-1133">Transmembrane helix</keyword>
<dbReference type="CDD" id="cd10967">
    <property type="entry name" value="CE4_GLA_like_6s"/>
    <property type="match status" value="1"/>
</dbReference>